<dbReference type="Proteomes" id="UP000249016">
    <property type="component" value="Unassembled WGS sequence"/>
</dbReference>
<reference evidence="1 2" key="1">
    <citation type="submission" date="2018-06" db="EMBL/GenBank/DDBJ databases">
        <title>Spirosoma sp. HMF3257 Genome sequencing and assembly.</title>
        <authorList>
            <person name="Kang H."/>
            <person name="Cha I."/>
            <person name="Kim H."/>
            <person name="Kang J."/>
            <person name="Joh K."/>
        </authorList>
    </citation>
    <scope>NUCLEOTIDE SEQUENCE [LARGE SCALE GENOMIC DNA]</scope>
    <source>
        <strain evidence="1 2">HMF3257</strain>
    </source>
</reference>
<name>A0A327NG23_9BACT</name>
<dbReference type="PANTHER" id="PTHR30298:SF0">
    <property type="entry name" value="PROTEIN YBFL-RELATED"/>
    <property type="match status" value="1"/>
</dbReference>
<keyword evidence="2" id="KW-1185">Reference proteome</keyword>
<protein>
    <recommendedName>
        <fullName evidence="3">ISAs1 family transposase</fullName>
    </recommendedName>
</protein>
<sequence length="185" mass="21143">MPLLLAKVNGLRFVQLLFKWFGFVLDEDQKQWFAVDGKELRGSIQAGHTRGDVCLSAVAHQGQQVVGQTYYSGIKESELLAVRHLLEEQLCQQKITLDALHLIPIALRSIHQTKGVYLVGLKANQATLHRQCICQNLFKPFDYEYVDVEKNYMAGLSNAPIGAIRLTHYCWLLDGRRRVWRLYSA</sequence>
<dbReference type="InterPro" id="IPR051698">
    <property type="entry name" value="Transposase_11-like"/>
</dbReference>
<gene>
    <name evidence="1" type="ORF">HMF3257_39060</name>
</gene>
<evidence type="ECO:0000313" key="2">
    <source>
        <dbReference type="Proteomes" id="UP000249016"/>
    </source>
</evidence>
<evidence type="ECO:0008006" key="3">
    <source>
        <dbReference type="Google" id="ProtNLM"/>
    </source>
</evidence>
<dbReference type="AlphaFoldDB" id="A0A327NG23"/>
<proteinExistence type="predicted"/>
<organism evidence="1 2">
    <name type="scientific">Spirosoma telluris</name>
    <dbReference type="NCBI Taxonomy" id="2183553"/>
    <lineage>
        <taxon>Bacteria</taxon>
        <taxon>Pseudomonadati</taxon>
        <taxon>Bacteroidota</taxon>
        <taxon>Cytophagia</taxon>
        <taxon>Cytophagales</taxon>
        <taxon>Cytophagaceae</taxon>
        <taxon>Spirosoma</taxon>
    </lineage>
</organism>
<dbReference type="OrthoDB" id="9815086at2"/>
<dbReference type="PANTHER" id="PTHR30298">
    <property type="entry name" value="H REPEAT-ASSOCIATED PREDICTED TRANSPOSASE"/>
    <property type="match status" value="1"/>
</dbReference>
<comment type="caution">
    <text evidence="1">The sequence shown here is derived from an EMBL/GenBank/DDBJ whole genome shotgun (WGS) entry which is preliminary data.</text>
</comment>
<accession>A0A327NG23</accession>
<dbReference type="EMBL" id="QLII01000004">
    <property type="protein sequence ID" value="RAI72906.1"/>
    <property type="molecule type" value="Genomic_DNA"/>
</dbReference>
<evidence type="ECO:0000313" key="1">
    <source>
        <dbReference type="EMBL" id="RAI72906.1"/>
    </source>
</evidence>